<dbReference type="InterPro" id="IPR016161">
    <property type="entry name" value="Ald_DH/histidinol_DH"/>
</dbReference>
<keyword evidence="6" id="KW-0862">Zinc</keyword>
<dbReference type="InterPro" id="IPR012131">
    <property type="entry name" value="Hstdl_DH"/>
</dbReference>
<gene>
    <name evidence="11" type="ORF">SAMN04490356_7717</name>
</gene>
<dbReference type="CDD" id="cd06572">
    <property type="entry name" value="Histidinol_dh"/>
    <property type="match status" value="1"/>
</dbReference>
<evidence type="ECO:0000256" key="7">
    <source>
        <dbReference type="ARBA" id="ARBA00023002"/>
    </source>
</evidence>
<dbReference type="InterPro" id="IPR001692">
    <property type="entry name" value="Histidinol_DH_CS"/>
</dbReference>
<dbReference type="PROSITE" id="PS00611">
    <property type="entry name" value="HISOL_DEHYDROGENASE"/>
    <property type="match status" value="1"/>
</dbReference>
<evidence type="ECO:0000256" key="2">
    <source>
        <dbReference type="ARBA" id="ARBA00003850"/>
    </source>
</evidence>
<dbReference type="GO" id="GO:0000105">
    <property type="term" value="P:L-histidine biosynthetic process"/>
    <property type="evidence" value="ECO:0007669"/>
    <property type="project" value="UniProtKB-KW"/>
</dbReference>
<comment type="function">
    <text evidence="2">Catalyzes the sequential NAD-dependent oxidations of L-histidinol to L-histidinaldehyde and then to L-histidine.</text>
</comment>
<evidence type="ECO:0000256" key="1">
    <source>
        <dbReference type="ARBA" id="ARBA00001947"/>
    </source>
</evidence>
<evidence type="ECO:0000313" key="12">
    <source>
        <dbReference type="Proteomes" id="UP000198609"/>
    </source>
</evidence>
<dbReference type="NCBIfam" id="TIGR00069">
    <property type="entry name" value="hisD"/>
    <property type="match status" value="1"/>
</dbReference>
<dbReference type="PANTHER" id="PTHR21256">
    <property type="entry name" value="HISTIDINOL DEHYDROGENASE HDH"/>
    <property type="match status" value="1"/>
</dbReference>
<keyword evidence="9" id="KW-0028">Amino-acid biosynthesis</keyword>
<evidence type="ECO:0000313" key="11">
    <source>
        <dbReference type="EMBL" id="SED26726.1"/>
    </source>
</evidence>
<comment type="similarity">
    <text evidence="3 10">Belongs to the histidinol dehydrogenase family.</text>
</comment>
<evidence type="ECO:0000256" key="8">
    <source>
        <dbReference type="ARBA" id="ARBA00023027"/>
    </source>
</evidence>
<evidence type="ECO:0000256" key="3">
    <source>
        <dbReference type="ARBA" id="ARBA00010178"/>
    </source>
</evidence>
<evidence type="ECO:0000256" key="5">
    <source>
        <dbReference type="ARBA" id="ARBA00022723"/>
    </source>
</evidence>
<comment type="cofactor">
    <cofactor evidence="1">
        <name>Zn(2+)</name>
        <dbReference type="ChEBI" id="CHEBI:29105"/>
    </cofactor>
</comment>
<evidence type="ECO:0000256" key="10">
    <source>
        <dbReference type="RuleBase" id="RU004175"/>
    </source>
</evidence>
<dbReference type="Gene3D" id="3.40.50.1980">
    <property type="entry name" value="Nitrogenase molybdenum iron protein domain"/>
    <property type="match status" value="2"/>
</dbReference>
<dbReference type="Proteomes" id="UP000198609">
    <property type="component" value="Unassembled WGS sequence"/>
</dbReference>
<keyword evidence="8" id="KW-0520">NAD</keyword>
<accession>A0A1H4Z902</accession>
<keyword evidence="7" id="KW-0560">Oxidoreductase</keyword>
<dbReference type="GO" id="GO:0004399">
    <property type="term" value="F:histidinol dehydrogenase activity"/>
    <property type="evidence" value="ECO:0007669"/>
    <property type="project" value="UniProtKB-ARBA"/>
</dbReference>
<proteinExistence type="inferred from homology"/>
<evidence type="ECO:0000256" key="9">
    <source>
        <dbReference type="ARBA" id="ARBA00023102"/>
    </source>
</evidence>
<dbReference type="PANTHER" id="PTHR21256:SF14">
    <property type="entry name" value="HISTIDINOL DEHYDROGENASE"/>
    <property type="match status" value="1"/>
</dbReference>
<dbReference type="Pfam" id="PF00815">
    <property type="entry name" value="Histidinol_dh"/>
    <property type="match status" value="1"/>
</dbReference>
<dbReference type="EMBL" id="FNST01000002">
    <property type="protein sequence ID" value="SED26726.1"/>
    <property type="molecule type" value="Genomic_DNA"/>
</dbReference>
<name>A0A1H4Z902_STRMJ</name>
<dbReference type="Gene3D" id="1.20.5.1300">
    <property type="match status" value="1"/>
</dbReference>
<reference evidence="12" key="1">
    <citation type="submission" date="2016-10" db="EMBL/GenBank/DDBJ databases">
        <authorList>
            <person name="Varghese N."/>
            <person name="Submissions S."/>
        </authorList>
    </citation>
    <scope>NUCLEOTIDE SEQUENCE [LARGE SCALE GENOMIC DNA]</scope>
    <source>
        <strain evidence="12">DSM 40318</strain>
    </source>
</reference>
<keyword evidence="9" id="KW-0368">Histidine biosynthesis</keyword>
<evidence type="ECO:0000256" key="4">
    <source>
        <dbReference type="ARBA" id="ARBA00016531"/>
    </source>
</evidence>
<keyword evidence="12" id="KW-1185">Reference proteome</keyword>
<dbReference type="GO" id="GO:0046872">
    <property type="term" value="F:metal ion binding"/>
    <property type="evidence" value="ECO:0007669"/>
    <property type="project" value="UniProtKB-KW"/>
</dbReference>
<dbReference type="FunFam" id="3.40.50.1980:FF:000001">
    <property type="entry name" value="Histidinol dehydrogenase"/>
    <property type="match status" value="1"/>
</dbReference>
<dbReference type="GO" id="GO:0051287">
    <property type="term" value="F:NAD binding"/>
    <property type="evidence" value="ECO:0007669"/>
    <property type="project" value="InterPro"/>
</dbReference>
<protein>
    <recommendedName>
        <fullName evidence="4">Histidinol dehydrogenase</fullName>
    </recommendedName>
</protein>
<evidence type="ECO:0000256" key="6">
    <source>
        <dbReference type="ARBA" id="ARBA00022833"/>
    </source>
</evidence>
<dbReference type="AlphaFoldDB" id="A0A1H4Z902"/>
<dbReference type="PRINTS" id="PR00083">
    <property type="entry name" value="HOLDHDRGNASE"/>
</dbReference>
<dbReference type="GO" id="GO:0005829">
    <property type="term" value="C:cytosol"/>
    <property type="evidence" value="ECO:0007669"/>
    <property type="project" value="TreeGrafter"/>
</dbReference>
<keyword evidence="5" id="KW-0479">Metal-binding</keyword>
<sequence>MGGHAAKVRETLWFGQEWTLWSCGAATSSVLAMQITHDEAQALPPFQWLKKPSVDGPPAQRDPKVVERVSQMLKEIEHKGMDAVRAYAQELDGWSGGLEIGAAELKKSGDALPPDVRTALEMGYERTHRFAAAQREHLTDFEAEVAPGVVGGQRYVPVSRVGAYLPAGRFPLLASAFMTVNVAKTAGVPTVLACTPPSGEHGAHPAVLYGAYLSRADRVFALGGVQALGAMAFGLLGEAPVDMLVGAGNAFVTEAKRQLFGRVGIDLLAGPSEVAVIADDSADPVWVAADLLGQAEHGPNSPAALITTSEQQGRAVIAEVERQLASLATRDIAGPAWRDFGSVIVVEDRAHAVAVADMIAPEHLEIQTEDDDYYLENLSNYGSLFIGAWSTVAYSDKGIAGTNHVLPTGKTARYNAGLSVSRFLKPLTYQRASQEGTASLAPAVERISAFEGLAAHGATATLRIDQLGRTSGAFDDVPAALRDQL</sequence>
<dbReference type="SUPFAM" id="SSF53720">
    <property type="entry name" value="ALDH-like"/>
    <property type="match status" value="1"/>
</dbReference>
<organism evidence="11 12">
    <name type="scientific">Streptomyces melanosporofaciens</name>
    <dbReference type="NCBI Taxonomy" id="67327"/>
    <lineage>
        <taxon>Bacteria</taxon>
        <taxon>Bacillati</taxon>
        <taxon>Actinomycetota</taxon>
        <taxon>Actinomycetes</taxon>
        <taxon>Kitasatosporales</taxon>
        <taxon>Streptomycetaceae</taxon>
        <taxon>Streptomyces</taxon>
        <taxon>Streptomyces violaceusniger group</taxon>
    </lineage>
</organism>